<dbReference type="GO" id="GO:0005739">
    <property type="term" value="C:mitochondrion"/>
    <property type="evidence" value="ECO:0007669"/>
    <property type="project" value="UniProtKB-SubCell"/>
</dbReference>
<keyword evidence="4" id="KW-0732">Signal</keyword>
<dbReference type="AlphaFoldDB" id="A0A0D6R413"/>
<keyword evidence="3" id="KW-0496">Mitochondrion</keyword>
<protein>
    <recommendedName>
        <fullName evidence="6">Ribosomal silencing factor RsfS</fullName>
    </recommendedName>
</protein>
<evidence type="ECO:0000256" key="1">
    <source>
        <dbReference type="ARBA" id="ARBA00004173"/>
    </source>
</evidence>
<dbReference type="PROSITE" id="PS51257">
    <property type="entry name" value="PROKAR_LIPOPROTEIN"/>
    <property type="match status" value="1"/>
</dbReference>
<sequence length="248" mass="27837">MSRRGLLAWAVIRAVASSSTISLSSSSCSLHKFLELKSQKNYVTGRPGCIASMLGPPTSSFSCIKKFSSENLKDSAYLCPSEEACAGEREEDADEEEGSDESSRFSYMKMLTLEEVDKILRDVRALDVKTIYVHNQCEWTDYMIFATGKSDWHIRNIAQALVYKVKQKQKGADQLVLPAVEGHQGGKWLVVDTGSIIVHALDENARAYYDLESLWTKERTSKGSNQLQELENSLKKVRRKEINNKDGI</sequence>
<dbReference type="FunFam" id="3.30.460.10:FF:000018">
    <property type="entry name" value="Mitochondrial assembly of ribosomal large subunit 1"/>
    <property type="match status" value="1"/>
</dbReference>
<evidence type="ECO:0008006" key="6">
    <source>
        <dbReference type="Google" id="ProtNLM"/>
    </source>
</evidence>
<organism evidence="5">
    <name type="scientific">Araucaria cunninghamii</name>
    <name type="common">Hoop pine</name>
    <name type="synonym">Moreton Bay pine</name>
    <dbReference type="NCBI Taxonomy" id="56994"/>
    <lineage>
        <taxon>Eukaryota</taxon>
        <taxon>Viridiplantae</taxon>
        <taxon>Streptophyta</taxon>
        <taxon>Embryophyta</taxon>
        <taxon>Tracheophyta</taxon>
        <taxon>Spermatophyta</taxon>
        <taxon>Pinopsida</taxon>
        <taxon>Pinidae</taxon>
        <taxon>Conifers II</taxon>
        <taxon>Araucariales</taxon>
        <taxon>Araucariaceae</taxon>
        <taxon>Araucaria</taxon>
    </lineage>
</organism>
<dbReference type="Pfam" id="PF02410">
    <property type="entry name" value="RsfS"/>
    <property type="match status" value="1"/>
</dbReference>
<comment type="subcellular location">
    <subcellularLocation>
        <location evidence="1">Mitochondrion</location>
    </subcellularLocation>
</comment>
<dbReference type="PANTHER" id="PTHR21043:SF0">
    <property type="entry name" value="MITOCHONDRIAL ASSEMBLY OF RIBOSOMAL LARGE SUBUNIT PROTEIN 1"/>
    <property type="match status" value="1"/>
</dbReference>
<proteinExistence type="inferred from homology"/>
<dbReference type="GO" id="GO:0043023">
    <property type="term" value="F:ribosomal large subunit binding"/>
    <property type="evidence" value="ECO:0007669"/>
    <property type="project" value="TreeGrafter"/>
</dbReference>
<accession>A0A0D6R413</accession>
<dbReference type="SUPFAM" id="SSF81301">
    <property type="entry name" value="Nucleotidyltransferase"/>
    <property type="match status" value="1"/>
</dbReference>
<evidence type="ECO:0000256" key="2">
    <source>
        <dbReference type="ARBA" id="ARBA00010574"/>
    </source>
</evidence>
<dbReference type="PANTHER" id="PTHR21043">
    <property type="entry name" value="IOJAP SUPERFAMILY ORTHOLOG"/>
    <property type="match status" value="1"/>
</dbReference>
<dbReference type="Gene3D" id="3.30.460.10">
    <property type="entry name" value="Beta Polymerase, domain 2"/>
    <property type="match status" value="1"/>
</dbReference>
<reference evidence="5" key="1">
    <citation type="submission" date="2015-03" db="EMBL/GenBank/DDBJ databases">
        <title>A transcriptome of Araucaria cunninghamii, an australian fine timber species.</title>
        <authorList>
            <person name="Jing Yi C.J.Y."/>
            <person name="Yin San L.Y.S."/>
            <person name="Abdul Karim S.S."/>
            <person name="Wan Azmi N.N."/>
            <person name="Hercus R.R."/>
            <person name="Croft L.L."/>
        </authorList>
    </citation>
    <scope>NUCLEOTIDE SEQUENCE</scope>
    <source>
        <strain evidence="5">MI0301</strain>
        <tissue evidence="5">Leaf</tissue>
    </source>
</reference>
<dbReference type="InterPro" id="IPR043519">
    <property type="entry name" value="NT_sf"/>
</dbReference>
<dbReference type="EMBL" id="GCKF01022154">
    <property type="protein sequence ID" value="JAG98577.1"/>
    <property type="molecule type" value="Transcribed_RNA"/>
</dbReference>
<evidence type="ECO:0000256" key="4">
    <source>
        <dbReference type="SAM" id="SignalP"/>
    </source>
</evidence>
<dbReference type="InterPro" id="IPR004394">
    <property type="entry name" value="Iojap/RsfS/C7orf30"/>
</dbReference>
<dbReference type="GO" id="GO:0017148">
    <property type="term" value="P:negative regulation of translation"/>
    <property type="evidence" value="ECO:0007669"/>
    <property type="project" value="TreeGrafter"/>
</dbReference>
<evidence type="ECO:0000256" key="3">
    <source>
        <dbReference type="ARBA" id="ARBA00023128"/>
    </source>
</evidence>
<name>A0A0D6R413_ARACU</name>
<evidence type="ECO:0000313" key="5">
    <source>
        <dbReference type="EMBL" id="JAG98577.1"/>
    </source>
</evidence>
<comment type="similarity">
    <text evidence="2">Belongs to the Iojap/RsfS family.</text>
</comment>
<feature type="signal peptide" evidence="4">
    <location>
        <begin position="1"/>
        <end position="18"/>
    </location>
</feature>
<dbReference type="GO" id="GO:0090071">
    <property type="term" value="P:negative regulation of ribosome biogenesis"/>
    <property type="evidence" value="ECO:0007669"/>
    <property type="project" value="TreeGrafter"/>
</dbReference>
<feature type="chain" id="PRO_5002311726" description="Ribosomal silencing factor RsfS" evidence="4">
    <location>
        <begin position="19"/>
        <end position="248"/>
    </location>
</feature>
<dbReference type="NCBIfam" id="TIGR00090">
    <property type="entry name" value="rsfS_iojap_ybeB"/>
    <property type="match status" value="1"/>
</dbReference>
<dbReference type="HAMAP" id="MF_01477">
    <property type="entry name" value="Iojap_RsfS"/>
    <property type="match status" value="1"/>
</dbReference>